<feature type="region of interest" description="Disordered" evidence="2">
    <location>
        <begin position="867"/>
        <end position="927"/>
    </location>
</feature>
<feature type="compositionally biased region" description="Polar residues" evidence="2">
    <location>
        <begin position="559"/>
        <end position="571"/>
    </location>
</feature>
<evidence type="ECO:0000313" key="4">
    <source>
        <dbReference type="EMBL" id="KAF2857964.1"/>
    </source>
</evidence>
<organism evidence="4 5">
    <name type="scientific">Piedraia hortae CBS 480.64</name>
    <dbReference type="NCBI Taxonomy" id="1314780"/>
    <lineage>
        <taxon>Eukaryota</taxon>
        <taxon>Fungi</taxon>
        <taxon>Dikarya</taxon>
        <taxon>Ascomycota</taxon>
        <taxon>Pezizomycotina</taxon>
        <taxon>Dothideomycetes</taxon>
        <taxon>Dothideomycetidae</taxon>
        <taxon>Capnodiales</taxon>
        <taxon>Piedraiaceae</taxon>
        <taxon>Piedraia</taxon>
    </lineage>
</organism>
<feature type="domain" description="Pleckstrin homology" evidence="3">
    <location>
        <begin position="680"/>
        <end position="815"/>
    </location>
</feature>
<keyword evidence="5" id="KW-1185">Reference proteome</keyword>
<keyword evidence="1" id="KW-0175">Coiled coil</keyword>
<feature type="compositionally biased region" description="Low complexity" evidence="2">
    <location>
        <begin position="587"/>
        <end position="601"/>
    </location>
</feature>
<name>A0A6A7BRV4_9PEZI</name>
<feature type="region of interest" description="Disordered" evidence="2">
    <location>
        <begin position="209"/>
        <end position="255"/>
    </location>
</feature>
<feature type="compositionally biased region" description="Polar residues" evidence="2">
    <location>
        <begin position="881"/>
        <end position="891"/>
    </location>
</feature>
<feature type="region of interest" description="Disordered" evidence="2">
    <location>
        <begin position="413"/>
        <end position="442"/>
    </location>
</feature>
<proteinExistence type="predicted"/>
<feature type="compositionally biased region" description="Polar residues" evidence="2">
    <location>
        <begin position="413"/>
        <end position="427"/>
    </location>
</feature>
<feature type="compositionally biased region" description="Low complexity" evidence="2">
    <location>
        <begin position="968"/>
        <end position="982"/>
    </location>
</feature>
<dbReference type="GO" id="GO:0005938">
    <property type="term" value="C:cell cortex"/>
    <property type="evidence" value="ECO:0007669"/>
    <property type="project" value="InterPro"/>
</dbReference>
<feature type="coiled-coil region" evidence="1">
    <location>
        <begin position="69"/>
        <end position="195"/>
    </location>
</feature>
<evidence type="ECO:0000256" key="1">
    <source>
        <dbReference type="SAM" id="Coils"/>
    </source>
</evidence>
<dbReference type="AlphaFoldDB" id="A0A6A7BRV4"/>
<evidence type="ECO:0000259" key="3">
    <source>
        <dbReference type="Pfam" id="PF12814"/>
    </source>
</evidence>
<sequence length="994" mass="108305">MAEGLEKVAVPAAYEMPNVVRPKRWSRTTANSQSPEPLPAQTVEGGSKRSSLDPRGIASTLHASLVAEILSLRRELESKSHLVENLETSLAAAKAESDTLQQDLARHAKDARQTKVQLDGVEKEASKTVEGLAKERDEALEAVQEVQARLEAVQQRTRKLDQDSTHTKGIWESEKQQWEAERRQLEWRLHVSESRLRAFIDAMATTRANAAEETDNRGDSDAASLASATPKTHRRLCSEASSLKSLTGSPEQQRHWHSLADELDECLEDAEDEPWMPTDSVAALTQEAAAGPYGNLAPAHTQATAENVRIIPPLSATVYMDVASQTDFPDPVPAIAIQPPTPRQSYKGAPVLPPNTKNASCQTELPKSSRDAGVQTDQVLRIDPRVHQLPARILQQKRPLGDREKAVDGPLNRSAQYGVTRPLQSRHQLLGVDSDSGSDYEDARSHVESKAAAAAEAKALKIPELDTRALGTNAVPNKTMQSEAIGLSGTVTTLSRVDSNATARSQLMKQRNPSFGSMASSGFAPPRFPKHQRTPSLGSMASSNFSARTNVVPPYPIPNRSSSRQPPQTYSEGCHSPTPQAPNGLMRRQFSSSSRPYSNSLRKVRSAAAMRGEGASHKGRRPRRSPDLTPVQSMAFDSPAISTTIAELPADDVVQSPDITDNVVQPPDTPVSEAEPETNLVDAIAATMVGEWMWKYMRQPKSFAAGDGAGGDGAHSGGSRHKRWVWLSPYERTVMWDSKQPTTGSALLGKKGRKLAIQSVMDLADDTPAPRGAGGLDSVYSRSIVVFTPQRALKFTTTSEERHIVWMTALGFLSQAGRISQIPTTLRPKPPIQATSTPSKKKHLPALDPKLNHPDIPLNKCFDGAEYPTVPRSSKQKRRSATLTTDSNGNFNIFKAGPPYSETNHYHDTTPLPPAPAPSIPPSGKESDQVYFEQAGEIRMEAFVDERQKRKELFYEKPRGRPWERGRSGSAVSAATTTAVGGMSDDGSDPFYGF</sequence>
<dbReference type="Proteomes" id="UP000799421">
    <property type="component" value="Unassembled WGS sequence"/>
</dbReference>
<dbReference type="EMBL" id="MU006022">
    <property type="protein sequence ID" value="KAF2857964.1"/>
    <property type="molecule type" value="Genomic_DNA"/>
</dbReference>
<feature type="compositionally biased region" description="Polar residues" evidence="2">
    <location>
        <begin position="534"/>
        <end position="549"/>
    </location>
</feature>
<gene>
    <name evidence="4" type="ORF">K470DRAFT_296745</name>
</gene>
<dbReference type="GO" id="GO:0005739">
    <property type="term" value="C:mitochondrion"/>
    <property type="evidence" value="ECO:0007669"/>
    <property type="project" value="TreeGrafter"/>
</dbReference>
<dbReference type="GO" id="GO:0015631">
    <property type="term" value="F:tubulin binding"/>
    <property type="evidence" value="ECO:0007669"/>
    <property type="project" value="TreeGrafter"/>
</dbReference>
<dbReference type="Pfam" id="PF12814">
    <property type="entry name" value="Mcp5_PH"/>
    <property type="match status" value="1"/>
</dbReference>
<dbReference type="GO" id="GO:0000226">
    <property type="term" value="P:microtubule cytoskeleton organization"/>
    <property type="evidence" value="ECO:0007669"/>
    <property type="project" value="TreeGrafter"/>
</dbReference>
<dbReference type="InterPro" id="IPR053005">
    <property type="entry name" value="Nuclear_Pos-Cytoskel_Interact"/>
</dbReference>
<evidence type="ECO:0000256" key="2">
    <source>
        <dbReference type="SAM" id="MobiDB-lite"/>
    </source>
</evidence>
<feature type="compositionally biased region" description="Pro residues" evidence="2">
    <location>
        <begin position="911"/>
        <end position="921"/>
    </location>
</feature>
<reference evidence="4" key="1">
    <citation type="journal article" date="2020" name="Stud. Mycol.">
        <title>101 Dothideomycetes genomes: a test case for predicting lifestyles and emergence of pathogens.</title>
        <authorList>
            <person name="Haridas S."/>
            <person name="Albert R."/>
            <person name="Binder M."/>
            <person name="Bloem J."/>
            <person name="Labutti K."/>
            <person name="Salamov A."/>
            <person name="Andreopoulos B."/>
            <person name="Baker S."/>
            <person name="Barry K."/>
            <person name="Bills G."/>
            <person name="Bluhm B."/>
            <person name="Cannon C."/>
            <person name="Castanera R."/>
            <person name="Culley D."/>
            <person name="Daum C."/>
            <person name="Ezra D."/>
            <person name="Gonzalez J."/>
            <person name="Henrissat B."/>
            <person name="Kuo A."/>
            <person name="Liang C."/>
            <person name="Lipzen A."/>
            <person name="Lutzoni F."/>
            <person name="Magnuson J."/>
            <person name="Mondo S."/>
            <person name="Nolan M."/>
            <person name="Ohm R."/>
            <person name="Pangilinan J."/>
            <person name="Park H.-J."/>
            <person name="Ramirez L."/>
            <person name="Alfaro M."/>
            <person name="Sun H."/>
            <person name="Tritt A."/>
            <person name="Yoshinaga Y."/>
            <person name="Zwiers L.-H."/>
            <person name="Turgeon B."/>
            <person name="Goodwin S."/>
            <person name="Spatafora J."/>
            <person name="Crous P."/>
            <person name="Grigoriev I."/>
        </authorList>
    </citation>
    <scope>NUCLEOTIDE SEQUENCE</scope>
    <source>
        <strain evidence="4">CBS 480.64</strain>
    </source>
</reference>
<protein>
    <recommendedName>
        <fullName evidence="3">Pleckstrin homology domain-containing protein</fullName>
    </recommendedName>
</protein>
<feature type="region of interest" description="Disordered" evidence="2">
    <location>
        <begin position="512"/>
        <end position="630"/>
    </location>
</feature>
<feature type="region of interest" description="Disordered" evidence="2">
    <location>
        <begin position="22"/>
        <end position="53"/>
    </location>
</feature>
<dbReference type="PANTHER" id="PTHR28190:SF2">
    <property type="entry name" value="MIGRATION PROTEIN, PUTATIVE (AFU_ORTHOLOGUE AFUA_2G07730)-RELATED"/>
    <property type="match status" value="1"/>
</dbReference>
<dbReference type="PANTHER" id="PTHR28190">
    <property type="entry name" value="NUCLEAR MIGRATION PROTEIN NUM1"/>
    <property type="match status" value="1"/>
</dbReference>
<evidence type="ECO:0000313" key="5">
    <source>
        <dbReference type="Proteomes" id="UP000799421"/>
    </source>
</evidence>
<dbReference type="GO" id="GO:0005543">
    <property type="term" value="F:phospholipid binding"/>
    <property type="evidence" value="ECO:0007669"/>
    <property type="project" value="InterPro"/>
</dbReference>
<feature type="region of interest" description="Disordered" evidence="2">
    <location>
        <begin position="960"/>
        <end position="994"/>
    </location>
</feature>
<dbReference type="GO" id="GO:0032065">
    <property type="term" value="P:maintenance of protein location in cell cortex"/>
    <property type="evidence" value="ECO:0007669"/>
    <property type="project" value="InterPro"/>
</dbReference>
<dbReference type="InterPro" id="IPR024774">
    <property type="entry name" value="PH_dom-Mcp5-type"/>
</dbReference>
<dbReference type="OrthoDB" id="2149224at2759"/>
<feature type="region of interest" description="Disordered" evidence="2">
    <location>
        <begin position="821"/>
        <end position="850"/>
    </location>
</feature>
<accession>A0A6A7BRV4</accession>
<feature type="compositionally biased region" description="Polar residues" evidence="2">
    <location>
        <begin position="239"/>
        <end position="251"/>
    </location>
</feature>